<dbReference type="SMART" id="SM00967">
    <property type="entry name" value="SpoU_sub_bind"/>
    <property type="match status" value="1"/>
</dbReference>
<dbReference type="PANTHER" id="PTHR43191:SF2">
    <property type="entry name" value="RRNA METHYLTRANSFERASE 3, MITOCHONDRIAL"/>
    <property type="match status" value="1"/>
</dbReference>
<dbReference type="GO" id="GO:0032259">
    <property type="term" value="P:methylation"/>
    <property type="evidence" value="ECO:0007669"/>
    <property type="project" value="UniProtKB-KW"/>
</dbReference>
<comment type="similarity">
    <text evidence="1">Belongs to the class IV-like SAM-binding methyltransferase superfamily. RNA methyltransferase TrmH family.</text>
</comment>
<evidence type="ECO:0000313" key="6">
    <source>
        <dbReference type="Proteomes" id="UP000282654"/>
    </source>
</evidence>
<evidence type="ECO:0000259" key="4">
    <source>
        <dbReference type="SMART" id="SM00967"/>
    </source>
</evidence>
<dbReference type="InterPro" id="IPR053888">
    <property type="entry name" value="MRM3-like_sub_bind"/>
</dbReference>
<dbReference type="CDD" id="cd18095">
    <property type="entry name" value="SpoU-like_rRNA-MTase"/>
    <property type="match status" value="1"/>
</dbReference>
<evidence type="ECO:0000313" key="5">
    <source>
        <dbReference type="EMBL" id="RPF46665.1"/>
    </source>
</evidence>
<dbReference type="InterPro" id="IPR029026">
    <property type="entry name" value="tRNA_m1G_MTases_N"/>
</dbReference>
<accession>A0A3N5BLP7</accession>
<dbReference type="Proteomes" id="UP000282654">
    <property type="component" value="Unassembled WGS sequence"/>
</dbReference>
<dbReference type="Pfam" id="PF00588">
    <property type="entry name" value="SpoU_methylase"/>
    <property type="match status" value="1"/>
</dbReference>
<dbReference type="GO" id="GO:0003723">
    <property type="term" value="F:RNA binding"/>
    <property type="evidence" value="ECO:0007669"/>
    <property type="project" value="InterPro"/>
</dbReference>
<dbReference type="Gene3D" id="3.30.1330.30">
    <property type="match status" value="1"/>
</dbReference>
<dbReference type="AlphaFoldDB" id="A0A3N5BLP7"/>
<reference evidence="5 6" key="1">
    <citation type="submission" date="2018-11" db="EMBL/GenBank/DDBJ databases">
        <title>Genomic Encyclopedia of Type Strains, Phase IV (KMG-IV): sequencing the most valuable type-strain genomes for metagenomic binning, comparative biology and taxonomic classification.</title>
        <authorList>
            <person name="Goeker M."/>
        </authorList>
    </citation>
    <scope>NUCLEOTIDE SEQUENCE [LARGE SCALE GENOMIC DNA]</scope>
    <source>
        <strain evidence="5 6">DSM 102936</strain>
    </source>
</reference>
<dbReference type="EMBL" id="RKRE01000002">
    <property type="protein sequence ID" value="RPF46665.1"/>
    <property type="molecule type" value="Genomic_DNA"/>
</dbReference>
<keyword evidence="2 5" id="KW-0489">Methyltransferase</keyword>
<dbReference type="SUPFAM" id="SSF55315">
    <property type="entry name" value="L30e-like"/>
    <property type="match status" value="1"/>
</dbReference>
<dbReference type="InterPro" id="IPR001537">
    <property type="entry name" value="SpoU_MeTrfase"/>
</dbReference>
<dbReference type="InterPro" id="IPR029064">
    <property type="entry name" value="Ribosomal_eL30-like_sf"/>
</dbReference>
<keyword evidence="3 5" id="KW-0808">Transferase</keyword>
<organism evidence="5 6">
    <name type="scientific">Thermodesulfitimonas autotrophica</name>
    <dbReference type="NCBI Taxonomy" id="1894989"/>
    <lineage>
        <taxon>Bacteria</taxon>
        <taxon>Bacillati</taxon>
        <taxon>Bacillota</taxon>
        <taxon>Clostridia</taxon>
        <taxon>Thermoanaerobacterales</taxon>
        <taxon>Thermoanaerobacteraceae</taxon>
        <taxon>Thermodesulfitimonas</taxon>
    </lineage>
</organism>
<name>A0A3N5BLP7_9THEO</name>
<dbReference type="PANTHER" id="PTHR43191">
    <property type="entry name" value="RRNA METHYLTRANSFERASE 3"/>
    <property type="match status" value="1"/>
</dbReference>
<sequence length="264" mass="27954">MIRLGKHNPRVKALSRLARRRHREKEGKFVAEGPHLVAAALASAWPVEGVYFTPDFAAQKGEALALAQQRGVPLYELPTEVFSRVAATETPQGVLAVIGIPEVALEALLRPEPPLILVVDGLQDPGNLGTLIRTAQAAGATGALLLAGTVDLYSPKAVRATAGAVFHLPVVQDLPWAEALRFLQAAGLTLVVADPRGETPFYAADFTGPVALVIGSEGAGPRPEVVKSASRRVFIPMPGGTESLNAAVAGSLLLYEVVRQRQRF</sequence>
<evidence type="ECO:0000256" key="1">
    <source>
        <dbReference type="ARBA" id="ARBA00007228"/>
    </source>
</evidence>
<proteinExistence type="inferred from homology"/>
<dbReference type="InterPro" id="IPR029028">
    <property type="entry name" value="Alpha/beta_knot_MTases"/>
</dbReference>
<evidence type="ECO:0000256" key="3">
    <source>
        <dbReference type="ARBA" id="ARBA00022679"/>
    </source>
</evidence>
<dbReference type="Gene3D" id="3.40.1280.10">
    <property type="match status" value="1"/>
</dbReference>
<feature type="domain" description="RNA 2-O ribose methyltransferase substrate binding" evidence="4">
    <location>
        <begin position="30"/>
        <end position="104"/>
    </location>
</feature>
<keyword evidence="6" id="KW-1185">Reference proteome</keyword>
<dbReference type="InterPro" id="IPR051259">
    <property type="entry name" value="rRNA_Methyltransferase"/>
</dbReference>
<dbReference type="Pfam" id="PF22435">
    <property type="entry name" value="MRM3-like_sub_bind"/>
    <property type="match status" value="1"/>
</dbReference>
<dbReference type="GO" id="GO:0008173">
    <property type="term" value="F:RNA methyltransferase activity"/>
    <property type="evidence" value="ECO:0007669"/>
    <property type="project" value="InterPro"/>
</dbReference>
<evidence type="ECO:0000256" key="2">
    <source>
        <dbReference type="ARBA" id="ARBA00022603"/>
    </source>
</evidence>
<dbReference type="GO" id="GO:0006396">
    <property type="term" value="P:RNA processing"/>
    <property type="evidence" value="ECO:0007669"/>
    <property type="project" value="InterPro"/>
</dbReference>
<dbReference type="OrthoDB" id="9794400at2"/>
<comment type="caution">
    <text evidence="5">The sequence shown here is derived from an EMBL/GenBank/DDBJ whole genome shotgun (WGS) entry which is preliminary data.</text>
</comment>
<dbReference type="InterPro" id="IPR013123">
    <property type="entry name" value="SpoU_subst-bd"/>
</dbReference>
<dbReference type="SUPFAM" id="SSF75217">
    <property type="entry name" value="alpha/beta knot"/>
    <property type="match status" value="1"/>
</dbReference>
<gene>
    <name evidence="5" type="ORF">EDD75_0916</name>
</gene>
<protein>
    <submittedName>
        <fullName evidence="5">TrmH family RNA methyltransferase</fullName>
    </submittedName>
</protein>
<dbReference type="GO" id="GO:0005737">
    <property type="term" value="C:cytoplasm"/>
    <property type="evidence" value="ECO:0007669"/>
    <property type="project" value="UniProtKB-ARBA"/>
</dbReference>
<dbReference type="RefSeq" id="WP_123928690.1">
    <property type="nucleotide sequence ID" value="NZ_RKRE01000002.1"/>
</dbReference>